<organism evidence="1 2">
    <name type="scientific">Oryctes borbonicus</name>
    <dbReference type="NCBI Taxonomy" id="1629725"/>
    <lineage>
        <taxon>Eukaryota</taxon>
        <taxon>Metazoa</taxon>
        <taxon>Ecdysozoa</taxon>
        <taxon>Arthropoda</taxon>
        <taxon>Hexapoda</taxon>
        <taxon>Insecta</taxon>
        <taxon>Pterygota</taxon>
        <taxon>Neoptera</taxon>
        <taxon>Endopterygota</taxon>
        <taxon>Coleoptera</taxon>
        <taxon>Polyphaga</taxon>
        <taxon>Scarabaeiformia</taxon>
        <taxon>Scarabaeidae</taxon>
        <taxon>Dynastinae</taxon>
        <taxon>Oryctes</taxon>
    </lineage>
</organism>
<evidence type="ECO:0000313" key="1">
    <source>
        <dbReference type="EMBL" id="KRT84306.1"/>
    </source>
</evidence>
<reference evidence="1 2" key="1">
    <citation type="submission" date="2015-09" db="EMBL/GenBank/DDBJ databases">
        <title>Draft genome of the scarab beetle Oryctes borbonicus.</title>
        <authorList>
            <person name="Meyer J.M."/>
            <person name="Markov G.V."/>
            <person name="Baskaran P."/>
            <person name="Herrmann M."/>
            <person name="Sommer R.J."/>
            <person name="Roedelsperger C."/>
        </authorList>
    </citation>
    <scope>NUCLEOTIDE SEQUENCE [LARGE SCALE GENOMIC DNA]</scope>
    <source>
        <strain evidence="1">OB123</strain>
        <tissue evidence="1">Whole animal</tissue>
    </source>
</reference>
<dbReference type="EMBL" id="LJIG01002634">
    <property type="protein sequence ID" value="KRT84306.1"/>
    <property type="molecule type" value="Genomic_DNA"/>
</dbReference>
<sequence length="105" mass="12397">MGMDASRKSWIQNLQNDIKVIPKISLMESKSNIYLFEISDMGKKKLTEKLNSHLTFLWDLCHYSTLQRKAFEHISHNLYHDDSGKTYLAFCDIEVAYLKQYYAKN</sequence>
<gene>
    <name evidence="1" type="ORF">AMK59_943</name>
</gene>
<name>A0A0T6BAE5_9SCAR</name>
<evidence type="ECO:0000313" key="2">
    <source>
        <dbReference type="Proteomes" id="UP000051574"/>
    </source>
</evidence>
<keyword evidence="2" id="KW-1185">Reference proteome</keyword>
<dbReference type="OrthoDB" id="642895at2759"/>
<accession>A0A0T6BAE5</accession>
<dbReference type="Proteomes" id="UP000051574">
    <property type="component" value="Unassembled WGS sequence"/>
</dbReference>
<feature type="non-terminal residue" evidence="1">
    <location>
        <position position="105"/>
    </location>
</feature>
<dbReference type="AlphaFoldDB" id="A0A0T6BAE5"/>
<proteinExistence type="predicted"/>
<protein>
    <submittedName>
        <fullName evidence="1">Uncharacterized protein</fullName>
    </submittedName>
</protein>
<comment type="caution">
    <text evidence="1">The sequence shown here is derived from an EMBL/GenBank/DDBJ whole genome shotgun (WGS) entry which is preliminary data.</text>
</comment>
<dbReference type="Pfam" id="PF03999">
    <property type="entry name" value="MAP65_ASE1"/>
    <property type="match status" value="1"/>
</dbReference>